<protein>
    <recommendedName>
        <fullName evidence="4">Anti-sigma factor</fullName>
    </recommendedName>
</protein>
<keyword evidence="1" id="KW-0472">Membrane</keyword>
<keyword evidence="1" id="KW-0812">Transmembrane</keyword>
<sequence length="127" mass="13599">MTIRVITEADLQCFIDHSLAPEKKIEVETYLHGDLSAAQRVGAYERQAEALRRTLDPVGAEDVPASLNNALHNAGYQLPRQTALVLGTVAGIFIGALAGWISRPLLEAGTSIQSPGQLQQPIGWGSP</sequence>
<evidence type="ECO:0000256" key="1">
    <source>
        <dbReference type="SAM" id="Phobius"/>
    </source>
</evidence>
<evidence type="ECO:0000313" key="2">
    <source>
        <dbReference type="EMBL" id="RSB64786.1"/>
    </source>
</evidence>
<accession>A0A3R9AYV8</accession>
<dbReference type="Proteomes" id="UP000277279">
    <property type="component" value="Unassembled WGS sequence"/>
</dbReference>
<organism evidence="2 3">
    <name type="scientific">Rhizobium pisi</name>
    <dbReference type="NCBI Taxonomy" id="574561"/>
    <lineage>
        <taxon>Bacteria</taxon>
        <taxon>Pseudomonadati</taxon>
        <taxon>Pseudomonadota</taxon>
        <taxon>Alphaproteobacteria</taxon>
        <taxon>Hyphomicrobiales</taxon>
        <taxon>Rhizobiaceae</taxon>
        <taxon>Rhizobium/Agrobacterium group</taxon>
        <taxon>Rhizobium</taxon>
    </lineage>
</organism>
<evidence type="ECO:0008006" key="4">
    <source>
        <dbReference type="Google" id="ProtNLM"/>
    </source>
</evidence>
<gene>
    <name evidence="2" type="ORF">EFD55_27560</name>
</gene>
<proteinExistence type="predicted"/>
<name>A0A3R9AYV8_9HYPH</name>
<reference evidence="2 3" key="1">
    <citation type="submission" date="2018-11" db="EMBL/GenBank/DDBJ databases">
        <authorList>
            <person name="Huo Y."/>
        </authorList>
    </citation>
    <scope>NUCLEOTIDE SEQUENCE [LARGE SCALE GENOMIC DNA]</scope>
    <source>
        <strain evidence="2 3">DSM 30132</strain>
    </source>
</reference>
<feature type="transmembrane region" description="Helical" evidence="1">
    <location>
        <begin position="83"/>
        <end position="101"/>
    </location>
</feature>
<dbReference type="EMBL" id="RJJT01000025">
    <property type="protein sequence ID" value="RSB64786.1"/>
    <property type="molecule type" value="Genomic_DNA"/>
</dbReference>
<evidence type="ECO:0000313" key="3">
    <source>
        <dbReference type="Proteomes" id="UP000277279"/>
    </source>
</evidence>
<keyword evidence="1" id="KW-1133">Transmembrane helix</keyword>
<comment type="caution">
    <text evidence="2">The sequence shown here is derived from an EMBL/GenBank/DDBJ whole genome shotgun (WGS) entry which is preliminary data.</text>
</comment>
<dbReference type="AlphaFoldDB" id="A0A3R9AYV8"/>